<feature type="domain" description="Helicase ATP-binding" evidence="10">
    <location>
        <begin position="924"/>
        <end position="1129"/>
    </location>
</feature>
<keyword evidence="5" id="KW-0347">Helicase</keyword>
<dbReference type="SUPFAM" id="SSF52540">
    <property type="entry name" value="P-loop containing nucleoside triphosphate hydrolases"/>
    <property type="match status" value="2"/>
</dbReference>
<dbReference type="GO" id="GO:0016887">
    <property type="term" value="F:ATP hydrolysis activity"/>
    <property type="evidence" value="ECO:0007669"/>
    <property type="project" value="InterPro"/>
</dbReference>
<evidence type="ECO:0000256" key="8">
    <source>
        <dbReference type="ARBA" id="ARBA00023242"/>
    </source>
</evidence>
<dbReference type="RefSeq" id="XP_056504351.1">
    <property type="nucleotide sequence ID" value="XM_056641857.1"/>
</dbReference>
<evidence type="ECO:0000256" key="4">
    <source>
        <dbReference type="ARBA" id="ARBA00022801"/>
    </source>
</evidence>
<organism evidence="12 13">
    <name type="scientific">Penicillium citrinum</name>
    <dbReference type="NCBI Taxonomy" id="5077"/>
    <lineage>
        <taxon>Eukaryota</taxon>
        <taxon>Fungi</taxon>
        <taxon>Dikarya</taxon>
        <taxon>Ascomycota</taxon>
        <taxon>Pezizomycotina</taxon>
        <taxon>Eurotiomycetes</taxon>
        <taxon>Eurotiomycetidae</taxon>
        <taxon>Eurotiales</taxon>
        <taxon>Aspergillaceae</taxon>
        <taxon>Penicillium</taxon>
    </lineage>
</organism>
<feature type="region of interest" description="Disordered" evidence="9">
    <location>
        <begin position="833"/>
        <end position="888"/>
    </location>
</feature>
<evidence type="ECO:0000256" key="1">
    <source>
        <dbReference type="ARBA" id="ARBA00004123"/>
    </source>
</evidence>
<dbReference type="GeneID" id="81381024"/>
<comment type="subcellular location">
    <subcellularLocation>
        <location evidence="1">Nucleus</location>
    </subcellularLocation>
</comment>
<keyword evidence="13" id="KW-1185">Reference proteome</keyword>
<evidence type="ECO:0000259" key="10">
    <source>
        <dbReference type="PROSITE" id="PS51192"/>
    </source>
</evidence>
<dbReference type="GO" id="GO:0003677">
    <property type="term" value="F:DNA binding"/>
    <property type="evidence" value="ECO:0007669"/>
    <property type="project" value="UniProtKB-KW"/>
</dbReference>
<dbReference type="InterPro" id="IPR000330">
    <property type="entry name" value="SNF2_N"/>
</dbReference>
<dbReference type="PROSITE" id="PS51194">
    <property type="entry name" value="HELICASE_CTER"/>
    <property type="match status" value="1"/>
</dbReference>
<dbReference type="InterPro" id="IPR001650">
    <property type="entry name" value="Helicase_C-like"/>
</dbReference>
<keyword evidence="3" id="KW-0547">Nucleotide-binding</keyword>
<dbReference type="CDD" id="cd18793">
    <property type="entry name" value="SF2_C_SNF"/>
    <property type="match status" value="1"/>
</dbReference>
<proteinExistence type="inferred from homology"/>
<keyword evidence="6" id="KW-0067">ATP-binding</keyword>
<comment type="caution">
    <text evidence="12">The sequence shown here is derived from an EMBL/GenBank/DDBJ whole genome shotgun (WGS) entry which is preliminary data.</text>
</comment>
<name>A0A9W9PCB8_PENCI</name>
<evidence type="ECO:0000259" key="11">
    <source>
        <dbReference type="PROSITE" id="PS51194"/>
    </source>
</evidence>
<dbReference type="PANTHER" id="PTHR45797">
    <property type="entry name" value="RAD54-LIKE"/>
    <property type="match status" value="1"/>
</dbReference>
<feature type="compositionally biased region" description="Basic and acidic residues" evidence="9">
    <location>
        <begin position="863"/>
        <end position="888"/>
    </location>
</feature>
<keyword evidence="8" id="KW-0539">Nucleus</keyword>
<dbReference type="PROSITE" id="PS51192">
    <property type="entry name" value="HELICASE_ATP_BIND_1"/>
    <property type="match status" value="1"/>
</dbReference>
<dbReference type="GO" id="GO:0004386">
    <property type="term" value="F:helicase activity"/>
    <property type="evidence" value="ECO:0007669"/>
    <property type="project" value="UniProtKB-KW"/>
</dbReference>
<dbReference type="InterPro" id="IPR027417">
    <property type="entry name" value="P-loop_NTPase"/>
</dbReference>
<dbReference type="InterPro" id="IPR049730">
    <property type="entry name" value="SNF2/RAD54-like_C"/>
</dbReference>
<dbReference type="SMART" id="SM00490">
    <property type="entry name" value="HELICc"/>
    <property type="match status" value="1"/>
</dbReference>
<accession>A0A9W9PCB8</accession>
<feature type="region of interest" description="Disordered" evidence="9">
    <location>
        <begin position="1605"/>
        <end position="1624"/>
    </location>
</feature>
<feature type="compositionally biased region" description="Low complexity" evidence="9">
    <location>
        <begin position="237"/>
        <end position="247"/>
    </location>
</feature>
<dbReference type="Proteomes" id="UP001147733">
    <property type="component" value="Unassembled WGS sequence"/>
</dbReference>
<feature type="region of interest" description="Disordered" evidence="9">
    <location>
        <begin position="1698"/>
        <end position="1748"/>
    </location>
</feature>
<keyword evidence="4" id="KW-0378">Hydrolase</keyword>
<feature type="compositionally biased region" description="Polar residues" evidence="9">
    <location>
        <begin position="1720"/>
        <end position="1737"/>
    </location>
</feature>
<dbReference type="Gene3D" id="3.40.50.300">
    <property type="entry name" value="P-loop containing nucleotide triphosphate hydrolases"/>
    <property type="match status" value="1"/>
</dbReference>
<dbReference type="GO" id="GO:0005634">
    <property type="term" value="C:nucleus"/>
    <property type="evidence" value="ECO:0007669"/>
    <property type="project" value="UniProtKB-SubCell"/>
</dbReference>
<dbReference type="InterPro" id="IPR044574">
    <property type="entry name" value="ARIP4-like"/>
</dbReference>
<dbReference type="EMBL" id="JAPQKT010000002">
    <property type="protein sequence ID" value="KAJ5241346.1"/>
    <property type="molecule type" value="Genomic_DNA"/>
</dbReference>
<feature type="region of interest" description="Disordered" evidence="9">
    <location>
        <begin position="420"/>
        <end position="463"/>
    </location>
</feature>
<evidence type="ECO:0000256" key="5">
    <source>
        <dbReference type="ARBA" id="ARBA00022806"/>
    </source>
</evidence>
<evidence type="ECO:0000256" key="2">
    <source>
        <dbReference type="ARBA" id="ARBA00007025"/>
    </source>
</evidence>
<feature type="compositionally biased region" description="Polar residues" evidence="9">
    <location>
        <begin position="1701"/>
        <end position="1712"/>
    </location>
</feature>
<dbReference type="Pfam" id="PF00176">
    <property type="entry name" value="SNF2-rel_dom"/>
    <property type="match status" value="1"/>
</dbReference>
<sequence length="1748" mass="195174">MDPSALDPVDWGIEDVVSFLCHAESRPWAEGSNIPFPPPADLAAALHENFITGEVLLEEIDRATLKDELGLKPLGHRSGVMKAIVWLRNRSAKYQAKYRTKYEGKFEAGSGSPSINGLSSPNIGLSTQIPSLSSGLGISAQETSLPKAPERNHVPSIAPKGKRRIAPPTNSAFERRSGITSSNNALVPGNNSSGSQSTLARTGTNLEKQPDSAYLQQESQLGIDGPERERQNEKTANSSPSNLSSSPTEDDFYQSLLQRYPPDEGDTDGLPLYGDSGSEGEYDEQTWEEMQLEAEEHQQQSNQLAPTEKQSLSSEECMSLIAQHIIEKESRWKDKHLPRELPKASGIWEHSHAHGTLGQDKKRLTRRIALYQKRLEKLKGGLLQVEFTDRAFFLQSCASLDPTITDLCLDKWTLGILNLDTQPPRVEKPPKVSRPKPERSNFRDDESLRSATETDSEDDDAAFDSIEDTSEADESEFMEIDSDKLTTQTQAEKPRNGLPFTLDSPTPEEDEATLTEPSRKRRRIYDELSDDETSSETGLISEFLRRGDIDTVDLTGNSPNSTTAPAPSANVNSSIPVRQESMQNIGEDADEMRIETPPLNPTHSVAPQDNDVEELSVDSPPQSSLPKVKLRLHGPHPPGIRTQNSRQTQPEDRVYSRRLSDISVDALPVADEHDVELFDQVKTMDIEAIALSKNRVQLLAKLILGLRQNEPNMIRKYLDDYFLSQISDLVHEALIAMCHDRMKLPDRDENENTGAMRLAALYHSWHHCIVLSSRGLDKQLLRTTISQIEKNEFESMFKSFIDRLSKLFTAYNTWIDKHPDHSPHFQKGSLDMSVAMSRSSSSSQTKKKTKFAPRAPSSIQREAQIRQEKQEAMRQEREKRGLTNSDPDKQAVTFKEPVIYLPREIGEHVKPHQLAGIQFMWRELIEAKKPQGCLLAHVMGLGKTMQVISLLATIADAASSDNPKIREQVPEKFHRSQTLILCPSAVVQNWADEFALWAPRDHHLGPIWEIISGINMDAEERFQTVKAWDEEGGVLIISYDLFRILVLNKSTRPGRSILPDEQHEMAREALLSRPNIVVADEAHRLKNEKSAISQVASRFETSSRIAMTGSPLANHLSEYYQMVEWVAPGYLENALTFKNKFVDPIQSGSYLDSTPQQQRESLCALKILNGILKPKVLRADTSVIAADLPSKTEFVIRIPLTDLQKAAYNTFVSAAQAGDDVDSKLYSWLAILQLCCNHPQPFREKLADRAKQPEDNEGSLLPGSMSDSGLPSDLLTQIDALFQTVPRIEDPNLSYRAALLNKILDESIKLGDKVLIFTQSVPTLNYIHLMLTERRLKFQRIDGNTPGADRQTVTKRFNAESDQQVLLISTKAGGVGLNMFGANRVVIFDFLFNPTWEDQAIGRAYRLGQSKPVFVYRFVAGGTFEENIFNKAVFKRQLAVRVVDKKNVVRQSHKNSPVLLHQVQEVKKEDHAQMLGKDKVLDKILAGPLGDIILDVSVSRIQDNENDRLTKEESLRVDNELKLERLKRTNPRAFEEEMKRRHDAVVARYAGIRQQREAAYNNMTTAPAMPQNHINHALAVSNIAHKPTGSPTLQHYPGIYQSNPATFPSSTPTTNPLQGQPLPQNTFTQFQYTPSATSLASNYSGLLQIAPKLNTVQKPNHSDIQTAPVTNYAVTTLESRINPESDGPTLPVEIIDLATPSGPSSPNNNDTEICNAVSEPGQQQQHPMDNNIQQEAGSTPAKPTVPCP</sequence>
<evidence type="ECO:0000256" key="6">
    <source>
        <dbReference type="ARBA" id="ARBA00022840"/>
    </source>
</evidence>
<feature type="region of interest" description="Disordered" evidence="9">
    <location>
        <begin position="226"/>
        <end position="286"/>
    </location>
</feature>
<dbReference type="InterPro" id="IPR014001">
    <property type="entry name" value="Helicase_ATP-bd"/>
</dbReference>
<evidence type="ECO:0000313" key="12">
    <source>
        <dbReference type="EMBL" id="KAJ5241346.1"/>
    </source>
</evidence>
<evidence type="ECO:0008006" key="14">
    <source>
        <dbReference type="Google" id="ProtNLM"/>
    </source>
</evidence>
<feature type="region of interest" description="Disordered" evidence="9">
    <location>
        <begin position="142"/>
        <end position="200"/>
    </location>
</feature>
<dbReference type="Pfam" id="PF24580">
    <property type="entry name" value="DUF7607"/>
    <property type="match status" value="1"/>
</dbReference>
<gene>
    <name evidence="12" type="ORF">N7469_002937</name>
</gene>
<feature type="compositionally biased region" description="Polar residues" evidence="9">
    <location>
        <begin position="554"/>
        <end position="577"/>
    </location>
</feature>
<feature type="compositionally biased region" description="Polar residues" evidence="9">
    <location>
        <begin position="168"/>
        <end position="200"/>
    </location>
</feature>
<evidence type="ECO:0000313" key="13">
    <source>
        <dbReference type="Proteomes" id="UP001147733"/>
    </source>
</evidence>
<reference evidence="12" key="2">
    <citation type="journal article" date="2023" name="IMA Fungus">
        <title>Comparative genomic study of the Penicillium genus elucidates a diverse pangenome and 15 lateral gene transfer events.</title>
        <authorList>
            <person name="Petersen C."/>
            <person name="Sorensen T."/>
            <person name="Nielsen M.R."/>
            <person name="Sondergaard T.E."/>
            <person name="Sorensen J.L."/>
            <person name="Fitzpatrick D.A."/>
            <person name="Frisvad J.C."/>
            <person name="Nielsen K.L."/>
        </authorList>
    </citation>
    <scope>NUCLEOTIDE SEQUENCE</scope>
    <source>
        <strain evidence="12">IBT 23319</strain>
    </source>
</reference>
<dbReference type="PANTHER" id="PTHR45797:SF1">
    <property type="entry name" value="HELICASE ARIP4"/>
    <property type="match status" value="1"/>
</dbReference>
<dbReference type="GO" id="GO:0005524">
    <property type="term" value="F:ATP binding"/>
    <property type="evidence" value="ECO:0007669"/>
    <property type="project" value="UniProtKB-KW"/>
</dbReference>
<dbReference type="InterPro" id="IPR013761">
    <property type="entry name" value="SAM/pointed_sf"/>
</dbReference>
<keyword evidence="7" id="KW-0238">DNA-binding</keyword>
<feature type="compositionally biased region" description="Basic and acidic residues" evidence="9">
    <location>
        <begin position="1245"/>
        <end position="1254"/>
    </location>
</feature>
<dbReference type="OrthoDB" id="2020972at2759"/>
<feature type="region of interest" description="Disordered" evidence="9">
    <location>
        <begin position="486"/>
        <end position="577"/>
    </location>
</feature>
<feature type="region of interest" description="Disordered" evidence="9">
    <location>
        <begin position="612"/>
        <end position="652"/>
    </location>
</feature>
<dbReference type="Pfam" id="PF00271">
    <property type="entry name" value="Helicase_C"/>
    <property type="match status" value="1"/>
</dbReference>
<dbReference type="InterPro" id="IPR056026">
    <property type="entry name" value="DUF7607"/>
</dbReference>
<dbReference type="Gene3D" id="1.10.150.50">
    <property type="entry name" value="Transcription Factor, Ets-1"/>
    <property type="match status" value="1"/>
</dbReference>
<dbReference type="InterPro" id="IPR038718">
    <property type="entry name" value="SNF2-like_sf"/>
</dbReference>
<dbReference type="CDD" id="cd18007">
    <property type="entry name" value="DEXHc_ATRX-like"/>
    <property type="match status" value="1"/>
</dbReference>
<dbReference type="SMART" id="SM00487">
    <property type="entry name" value="DEXDc"/>
    <property type="match status" value="1"/>
</dbReference>
<evidence type="ECO:0000256" key="9">
    <source>
        <dbReference type="SAM" id="MobiDB-lite"/>
    </source>
</evidence>
<dbReference type="SUPFAM" id="SSF47769">
    <property type="entry name" value="SAM/Pointed domain"/>
    <property type="match status" value="1"/>
</dbReference>
<evidence type="ECO:0000256" key="3">
    <source>
        <dbReference type="ARBA" id="ARBA00022741"/>
    </source>
</evidence>
<feature type="compositionally biased region" description="Basic and acidic residues" evidence="9">
    <location>
        <begin position="425"/>
        <end position="448"/>
    </location>
</feature>
<reference evidence="12" key="1">
    <citation type="submission" date="2022-11" db="EMBL/GenBank/DDBJ databases">
        <authorList>
            <person name="Petersen C."/>
        </authorList>
    </citation>
    <scope>NUCLEOTIDE SEQUENCE</scope>
    <source>
        <strain evidence="12">IBT 23319</strain>
    </source>
</reference>
<dbReference type="Gene3D" id="3.40.50.10810">
    <property type="entry name" value="Tandem AAA-ATPase domain"/>
    <property type="match status" value="1"/>
</dbReference>
<feature type="region of interest" description="Disordered" evidence="9">
    <location>
        <begin position="1245"/>
        <end position="1266"/>
    </location>
</feature>
<feature type="compositionally biased region" description="Acidic residues" evidence="9">
    <location>
        <begin position="454"/>
        <end position="463"/>
    </location>
</feature>
<feature type="domain" description="Helicase C-terminal" evidence="11">
    <location>
        <begin position="1302"/>
        <end position="1464"/>
    </location>
</feature>
<comment type="similarity">
    <text evidence="2">Belongs to the SNF2/RAD54 helicase family.</text>
</comment>
<protein>
    <recommendedName>
        <fullName evidence="14">SNF2 family helicase/ATPase</fullName>
    </recommendedName>
</protein>
<evidence type="ECO:0000256" key="7">
    <source>
        <dbReference type="ARBA" id="ARBA00023125"/>
    </source>
</evidence>